<dbReference type="SUPFAM" id="SSF52374">
    <property type="entry name" value="Nucleotidylyl transferase"/>
    <property type="match status" value="1"/>
</dbReference>
<comment type="similarity">
    <text evidence="11">In the C-terminal section; belongs to the cytidylyltransferase family.</text>
</comment>
<dbReference type="PANTHER" id="PTHR46969">
    <property type="entry name" value="BIFUNCTIONAL PROTEIN HLDE"/>
    <property type="match status" value="1"/>
</dbReference>
<dbReference type="GO" id="GO:0016773">
    <property type="term" value="F:phosphotransferase activity, alcohol group as acceptor"/>
    <property type="evidence" value="ECO:0007669"/>
    <property type="project" value="InterPro"/>
</dbReference>
<comment type="pathway">
    <text evidence="11">Nucleotide-sugar biosynthesis; ADP-L-glycero-beta-D-manno-heptose biosynthesis; ADP-L-glycero-beta-D-manno-heptose from D-glycero-beta-D-manno-heptose 7-phosphate: step 1/4.</text>
</comment>
<dbReference type="SUPFAM" id="SSF53613">
    <property type="entry name" value="Ribokinase-like"/>
    <property type="match status" value="1"/>
</dbReference>
<evidence type="ECO:0000256" key="10">
    <source>
        <dbReference type="ARBA" id="ARBA00047428"/>
    </source>
</evidence>
<name>A0A518CPR5_9PLAN</name>
<dbReference type="InterPro" id="IPR023030">
    <property type="entry name" value="Bifunc_HldE"/>
</dbReference>
<comment type="function">
    <text evidence="2 11">Catalyzes the ADP transfer from ATP to D-glycero-beta-D-manno-heptose 1-phosphate, yielding ADP-D-glycero-beta-D-manno-heptose.</text>
</comment>
<feature type="region of interest" description="Cytidylyltransferase" evidence="11">
    <location>
        <begin position="361"/>
        <end position="521"/>
    </location>
</feature>
<dbReference type="Proteomes" id="UP000317178">
    <property type="component" value="Chromosome"/>
</dbReference>
<evidence type="ECO:0000256" key="6">
    <source>
        <dbReference type="ARBA" id="ARBA00022777"/>
    </source>
</evidence>
<dbReference type="InterPro" id="IPR011611">
    <property type="entry name" value="PfkB_dom"/>
</dbReference>
<keyword evidence="5 11" id="KW-0547">Nucleotide-binding</keyword>
<keyword evidence="3 11" id="KW-0808">Transferase</keyword>
<dbReference type="GO" id="GO:0005829">
    <property type="term" value="C:cytosol"/>
    <property type="evidence" value="ECO:0007669"/>
    <property type="project" value="TreeGrafter"/>
</dbReference>
<dbReference type="InterPro" id="IPR011913">
    <property type="entry name" value="RfaE_dom_I"/>
</dbReference>
<gene>
    <name evidence="11 15" type="primary">hldE</name>
    <name evidence="15" type="ORF">Pla110_29560</name>
</gene>
<dbReference type="GO" id="GO:0005524">
    <property type="term" value="F:ATP binding"/>
    <property type="evidence" value="ECO:0007669"/>
    <property type="project" value="UniProtKB-UniRule"/>
</dbReference>
<feature type="region of interest" description="Disordered" evidence="12">
    <location>
        <begin position="496"/>
        <end position="521"/>
    </location>
</feature>
<dbReference type="Pfam" id="PF01467">
    <property type="entry name" value="CTP_transf_like"/>
    <property type="match status" value="1"/>
</dbReference>
<keyword evidence="4 11" id="KW-0548">Nucleotidyltransferase</keyword>
<accession>A0A518CPR5</accession>
<evidence type="ECO:0000256" key="12">
    <source>
        <dbReference type="SAM" id="MobiDB-lite"/>
    </source>
</evidence>
<dbReference type="GO" id="GO:0033785">
    <property type="term" value="F:heptose 7-phosphate kinase activity"/>
    <property type="evidence" value="ECO:0007669"/>
    <property type="project" value="UniProtKB-UniRule"/>
</dbReference>
<dbReference type="UniPathway" id="UPA00356">
    <property type="reaction ID" value="UER00437"/>
</dbReference>
<evidence type="ECO:0000256" key="5">
    <source>
        <dbReference type="ARBA" id="ARBA00022741"/>
    </source>
</evidence>
<dbReference type="InterPro" id="IPR014729">
    <property type="entry name" value="Rossmann-like_a/b/a_fold"/>
</dbReference>
<dbReference type="EMBL" id="CP036281">
    <property type="protein sequence ID" value="QDU81217.1"/>
    <property type="molecule type" value="Genomic_DNA"/>
</dbReference>
<dbReference type="Pfam" id="PF00294">
    <property type="entry name" value="PfkB"/>
    <property type="match status" value="1"/>
</dbReference>
<dbReference type="InterPro" id="IPR029056">
    <property type="entry name" value="Ribokinase-like"/>
</dbReference>
<dbReference type="EC" id="2.7.7.70" evidence="11"/>
<feature type="domain" description="Carbohydrate kinase PfkB" evidence="13">
    <location>
        <begin position="17"/>
        <end position="316"/>
    </location>
</feature>
<evidence type="ECO:0000256" key="11">
    <source>
        <dbReference type="HAMAP-Rule" id="MF_01603"/>
    </source>
</evidence>
<evidence type="ECO:0000256" key="8">
    <source>
        <dbReference type="ARBA" id="ARBA00023268"/>
    </source>
</evidence>
<dbReference type="AlphaFoldDB" id="A0A518CPR5"/>
<reference evidence="15 16" key="1">
    <citation type="submission" date="2019-02" db="EMBL/GenBank/DDBJ databases">
        <title>Deep-cultivation of Planctomycetes and their phenomic and genomic characterization uncovers novel biology.</title>
        <authorList>
            <person name="Wiegand S."/>
            <person name="Jogler M."/>
            <person name="Boedeker C."/>
            <person name="Pinto D."/>
            <person name="Vollmers J."/>
            <person name="Rivas-Marin E."/>
            <person name="Kohn T."/>
            <person name="Peeters S.H."/>
            <person name="Heuer A."/>
            <person name="Rast P."/>
            <person name="Oberbeckmann S."/>
            <person name="Bunk B."/>
            <person name="Jeske O."/>
            <person name="Meyerdierks A."/>
            <person name="Storesund J.E."/>
            <person name="Kallscheuer N."/>
            <person name="Luecker S."/>
            <person name="Lage O.M."/>
            <person name="Pohl T."/>
            <person name="Merkel B.J."/>
            <person name="Hornburger P."/>
            <person name="Mueller R.-W."/>
            <person name="Bruemmer F."/>
            <person name="Labrenz M."/>
            <person name="Spormann A.M."/>
            <person name="Op den Camp H."/>
            <person name="Overmann J."/>
            <person name="Amann R."/>
            <person name="Jetten M.S.M."/>
            <person name="Mascher T."/>
            <person name="Medema M.H."/>
            <person name="Devos D.P."/>
            <person name="Kaster A.-K."/>
            <person name="Ovreas L."/>
            <person name="Rohde M."/>
            <person name="Galperin M.Y."/>
            <person name="Jogler C."/>
        </authorList>
    </citation>
    <scope>NUCLEOTIDE SEQUENCE [LARGE SCALE GENOMIC DNA]</scope>
    <source>
        <strain evidence="15 16">Pla110</strain>
    </source>
</reference>
<dbReference type="NCBIfam" id="TIGR02199">
    <property type="entry name" value="rfaE_dom_II"/>
    <property type="match status" value="1"/>
</dbReference>
<dbReference type="EC" id="2.7.1.167" evidence="11"/>
<evidence type="ECO:0000256" key="7">
    <source>
        <dbReference type="ARBA" id="ARBA00022840"/>
    </source>
</evidence>
<comment type="similarity">
    <text evidence="11">In the N-terminal section; belongs to the carbohydrate kinase PfkB family.</text>
</comment>
<keyword evidence="16" id="KW-1185">Reference proteome</keyword>
<evidence type="ECO:0000256" key="3">
    <source>
        <dbReference type="ARBA" id="ARBA00022679"/>
    </source>
</evidence>
<proteinExistence type="inferred from homology"/>
<feature type="region of interest" description="Ribokinase" evidence="11">
    <location>
        <begin position="1"/>
        <end position="333"/>
    </location>
</feature>
<comment type="catalytic activity">
    <reaction evidence="11">
        <text>D-glycero-beta-D-manno-heptose 7-phosphate + ATP = D-glycero-beta-D-manno-heptose 1,7-bisphosphate + ADP + H(+)</text>
        <dbReference type="Rhea" id="RHEA:27473"/>
        <dbReference type="ChEBI" id="CHEBI:15378"/>
        <dbReference type="ChEBI" id="CHEBI:30616"/>
        <dbReference type="ChEBI" id="CHEBI:60204"/>
        <dbReference type="ChEBI" id="CHEBI:60208"/>
        <dbReference type="ChEBI" id="CHEBI:456216"/>
        <dbReference type="EC" id="2.7.1.167"/>
    </reaction>
</comment>
<dbReference type="InterPro" id="IPR004821">
    <property type="entry name" value="Cyt_trans-like"/>
</dbReference>
<dbReference type="GO" id="GO:0033786">
    <property type="term" value="F:heptose-1-phosphate adenylyltransferase activity"/>
    <property type="evidence" value="ECO:0007669"/>
    <property type="project" value="UniProtKB-UniRule"/>
</dbReference>
<sequence length="521" mass="56936">MSYYLIDAVERLGNPRILVLGDLILDRYIWGEADRISQEAPVILLSEEKRETRLGGAANVANLLRGLEAEVTMSGLVGADFDAKDLRVQLEGAGVCCDGLLEVEDRPTTVKERFLGRAQHRHPHQMLRVDREVRTPLGEEDGARLIAKLLPLISEHAAILISDYAKGVCTPQVIGAIVAEAKKHGIPVLVDPPAHGNWDLYKGVTAITPNRAETGRAVGFDIDSIEDASRAGQQLCRDLELDHAYITIDRDGVVLARASEEGVHHPTRKREVCDITGAGDTVLAMIGIGMAAGIDPENLSKLSNVAGGLQVEQVGVVLVHRNEILGDLLASRRHHEDKICELVDLKRQLHARRRLDQKIVFTNGCFDLLHVGHVSYLKQASQEGDCLIVALNSDESVRMLDKAPDRPLFSQDDRATMLASLESVDYVIIFNDATPNQLLKELQPDLLVKGGTYSKDEIVGKEVVEAYGGEVKPLTIVAGLSTTNIVERLRQTPTEPVAPTTFTMPTKPPVTTPNPLERKAG</sequence>
<protein>
    <recommendedName>
        <fullName evidence="11">Bifunctional protein HldE</fullName>
    </recommendedName>
    <domain>
        <recommendedName>
            <fullName evidence="11">D-beta-D-heptose 7-phosphate kinase</fullName>
            <ecNumber evidence="11">2.7.1.167</ecNumber>
        </recommendedName>
        <alternativeName>
            <fullName evidence="11">D-beta-D-heptose 7-phosphotransferase</fullName>
        </alternativeName>
        <alternativeName>
            <fullName evidence="11">D-glycero-beta-D-manno-heptose-7-phosphate kinase</fullName>
        </alternativeName>
    </domain>
    <domain>
        <recommendedName>
            <fullName evidence="11">D-beta-D-heptose 1-phosphate adenylyltransferase</fullName>
            <ecNumber evidence="11">2.7.7.70</ecNumber>
        </recommendedName>
        <alternativeName>
            <fullName evidence="11">D-glycero-beta-D-manno-heptose 1-phosphate adenylyltransferase</fullName>
        </alternativeName>
    </domain>
</protein>
<dbReference type="HAMAP" id="MF_01603">
    <property type="entry name" value="HldE"/>
    <property type="match status" value="1"/>
</dbReference>
<dbReference type="CDD" id="cd01172">
    <property type="entry name" value="RfaE_like"/>
    <property type="match status" value="1"/>
</dbReference>
<evidence type="ECO:0000256" key="2">
    <source>
        <dbReference type="ARBA" id="ARBA00003753"/>
    </source>
</evidence>
<evidence type="ECO:0000256" key="4">
    <source>
        <dbReference type="ARBA" id="ARBA00022695"/>
    </source>
</evidence>
<dbReference type="GO" id="GO:0097171">
    <property type="term" value="P:ADP-L-glycero-beta-D-manno-heptose biosynthetic process"/>
    <property type="evidence" value="ECO:0007669"/>
    <property type="project" value="UniProtKB-UniPathway"/>
</dbReference>
<keyword evidence="6 11" id="KW-0418">Kinase</keyword>
<keyword evidence="8 11" id="KW-0511">Multifunctional enzyme</keyword>
<comment type="subunit">
    <text evidence="11">Homodimer.</text>
</comment>
<dbReference type="OrthoDB" id="9802794at2"/>
<evidence type="ECO:0000256" key="1">
    <source>
        <dbReference type="ARBA" id="ARBA00002319"/>
    </source>
</evidence>
<organism evidence="15 16">
    <name type="scientific">Polystyrenella longa</name>
    <dbReference type="NCBI Taxonomy" id="2528007"/>
    <lineage>
        <taxon>Bacteria</taxon>
        <taxon>Pseudomonadati</taxon>
        <taxon>Planctomycetota</taxon>
        <taxon>Planctomycetia</taxon>
        <taxon>Planctomycetales</taxon>
        <taxon>Planctomycetaceae</taxon>
        <taxon>Polystyrenella</taxon>
    </lineage>
</organism>
<dbReference type="Gene3D" id="3.40.1190.20">
    <property type="match status" value="1"/>
</dbReference>
<feature type="binding site" evidence="11">
    <location>
        <begin position="210"/>
        <end position="213"/>
    </location>
    <ligand>
        <name>ATP</name>
        <dbReference type="ChEBI" id="CHEBI:30616"/>
    </ligand>
</feature>
<dbReference type="InterPro" id="IPR011914">
    <property type="entry name" value="RfaE_dom_II"/>
</dbReference>
<evidence type="ECO:0000313" key="15">
    <source>
        <dbReference type="EMBL" id="QDU81217.1"/>
    </source>
</evidence>
<dbReference type="Gene3D" id="3.40.50.620">
    <property type="entry name" value="HUPs"/>
    <property type="match status" value="1"/>
</dbReference>
<dbReference type="KEGG" id="plon:Pla110_29560"/>
<dbReference type="PANTHER" id="PTHR46969:SF1">
    <property type="entry name" value="BIFUNCTIONAL PROTEIN HLDE"/>
    <property type="match status" value="1"/>
</dbReference>
<feature type="active site" evidence="11">
    <location>
        <position position="280"/>
    </location>
</feature>
<evidence type="ECO:0000259" key="13">
    <source>
        <dbReference type="Pfam" id="PF00294"/>
    </source>
</evidence>
<comment type="catalytic activity">
    <reaction evidence="10 11">
        <text>D-glycero-beta-D-manno-heptose 1-phosphate + ATP + H(+) = ADP-D-glycero-beta-D-manno-heptose + diphosphate</text>
        <dbReference type="Rhea" id="RHEA:27465"/>
        <dbReference type="ChEBI" id="CHEBI:15378"/>
        <dbReference type="ChEBI" id="CHEBI:30616"/>
        <dbReference type="ChEBI" id="CHEBI:33019"/>
        <dbReference type="ChEBI" id="CHEBI:59967"/>
        <dbReference type="ChEBI" id="CHEBI:61593"/>
        <dbReference type="EC" id="2.7.7.70"/>
    </reaction>
</comment>
<keyword evidence="9 11" id="KW-0119">Carbohydrate metabolism</keyword>
<evidence type="ECO:0000259" key="14">
    <source>
        <dbReference type="Pfam" id="PF01467"/>
    </source>
</evidence>
<dbReference type="RefSeq" id="WP_144996420.1">
    <property type="nucleotide sequence ID" value="NZ_CP036281.1"/>
</dbReference>
<keyword evidence="7 11" id="KW-0067">ATP-binding</keyword>
<comment type="pathway">
    <text evidence="11">Nucleotide-sugar biosynthesis; ADP-L-glycero-beta-D-manno-heptose biosynthesis; ADP-L-glycero-beta-D-manno-heptose from D-glycero-beta-D-manno-heptose 7-phosphate: step 3/4.</text>
</comment>
<dbReference type="NCBIfam" id="TIGR00125">
    <property type="entry name" value="cyt_tran_rel"/>
    <property type="match status" value="1"/>
</dbReference>
<evidence type="ECO:0000256" key="9">
    <source>
        <dbReference type="ARBA" id="ARBA00023277"/>
    </source>
</evidence>
<evidence type="ECO:0000313" key="16">
    <source>
        <dbReference type="Proteomes" id="UP000317178"/>
    </source>
</evidence>
<comment type="function">
    <text evidence="1 11">Catalyzes the phosphorylation of D-glycero-D-manno-heptose 7-phosphate at the C-1 position to selectively form D-glycero-beta-D-manno-heptose-1,7-bisphosphate.</text>
</comment>
<feature type="domain" description="Cytidyltransferase-like" evidence="14">
    <location>
        <begin position="361"/>
        <end position="488"/>
    </location>
</feature>